<accession>A0A844GX48</accession>
<protein>
    <recommendedName>
        <fullName evidence="2">Flagellar hook-length control protein-like C-terminal domain-containing protein</fullName>
    </recommendedName>
</protein>
<feature type="region of interest" description="Disordered" evidence="1">
    <location>
        <begin position="1"/>
        <end position="53"/>
    </location>
</feature>
<sequence length="322" mass="34270">MIPNVTDPGISVVINSPAAPSRDGADFEASLTEEPTDASDEDEDKTELAEEAVPVDVVPLEQFVRKQDAILGALTVAGPALAEPAQAGATVPQSPPVAEAGVAPGADAAPRPAHPLPRGEMFAAAEPTDRIAEPSQNHADEVAPEPDRIPDLPSPPTKDAKPEVTSQLLSAEVTVHQAREARPEPAMPHVVAPRHGTAEAREISRQIARQMHANQDRIEITLTPEELGRVRLVMTPGEAPSVMVYADNQQTLDLLRRNADMLMRELSDTGFGGASLSFGEGGERGGFAYQQATTRDGPGDSPARDMTTQPRPVSDRRLDIRI</sequence>
<evidence type="ECO:0000259" key="2">
    <source>
        <dbReference type="Pfam" id="PF02120"/>
    </source>
</evidence>
<reference evidence="3 4" key="1">
    <citation type="submission" date="2019-11" db="EMBL/GenBank/DDBJ databases">
        <authorList>
            <person name="Dong K."/>
        </authorList>
    </citation>
    <scope>NUCLEOTIDE SEQUENCE [LARGE SCALE GENOMIC DNA]</scope>
    <source>
        <strain evidence="3 4">JCM 17370</strain>
    </source>
</reference>
<dbReference type="CDD" id="cd17470">
    <property type="entry name" value="T3SS_Flik_C"/>
    <property type="match status" value="1"/>
</dbReference>
<dbReference type="InterPro" id="IPR021136">
    <property type="entry name" value="Flagellar_hook_control-like_C"/>
</dbReference>
<feature type="region of interest" description="Disordered" evidence="1">
    <location>
        <begin position="274"/>
        <end position="322"/>
    </location>
</feature>
<feature type="compositionally biased region" description="Basic and acidic residues" evidence="1">
    <location>
        <begin position="127"/>
        <end position="150"/>
    </location>
</feature>
<dbReference type="Proteomes" id="UP000442533">
    <property type="component" value="Unassembled WGS sequence"/>
</dbReference>
<feature type="compositionally biased region" description="Basic and acidic residues" evidence="1">
    <location>
        <begin position="313"/>
        <end position="322"/>
    </location>
</feature>
<dbReference type="Pfam" id="PF02120">
    <property type="entry name" value="Flg_hook"/>
    <property type="match status" value="1"/>
</dbReference>
<gene>
    <name evidence="3" type="ORF">GL279_00015</name>
</gene>
<proteinExistence type="predicted"/>
<keyword evidence="4" id="KW-1185">Reference proteome</keyword>
<feature type="compositionally biased region" description="Low complexity" evidence="1">
    <location>
        <begin position="96"/>
        <end position="111"/>
    </location>
</feature>
<evidence type="ECO:0000313" key="4">
    <source>
        <dbReference type="Proteomes" id="UP000442533"/>
    </source>
</evidence>
<dbReference type="Gene3D" id="3.30.750.140">
    <property type="match status" value="1"/>
</dbReference>
<organism evidence="3 4">
    <name type="scientific">Paracoccus limosus</name>
    <dbReference type="NCBI Taxonomy" id="913252"/>
    <lineage>
        <taxon>Bacteria</taxon>
        <taxon>Pseudomonadati</taxon>
        <taxon>Pseudomonadota</taxon>
        <taxon>Alphaproteobacteria</taxon>
        <taxon>Rhodobacterales</taxon>
        <taxon>Paracoccaceae</taxon>
        <taxon>Paracoccus</taxon>
    </lineage>
</organism>
<feature type="compositionally biased region" description="Acidic residues" evidence="1">
    <location>
        <begin position="34"/>
        <end position="45"/>
    </location>
</feature>
<evidence type="ECO:0000256" key="1">
    <source>
        <dbReference type="SAM" id="MobiDB-lite"/>
    </source>
</evidence>
<dbReference type="EMBL" id="WMIF01000001">
    <property type="protein sequence ID" value="MTH32982.1"/>
    <property type="molecule type" value="Genomic_DNA"/>
</dbReference>
<feature type="domain" description="Flagellar hook-length control protein-like C-terminal" evidence="2">
    <location>
        <begin position="205"/>
        <end position="285"/>
    </location>
</feature>
<name>A0A844GX48_9RHOB</name>
<feature type="region of interest" description="Disordered" evidence="1">
    <location>
        <begin position="84"/>
        <end position="163"/>
    </location>
</feature>
<dbReference type="OrthoDB" id="7203912at2"/>
<evidence type="ECO:0000313" key="3">
    <source>
        <dbReference type="EMBL" id="MTH32982.1"/>
    </source>
</evidence>
<dbReference type="AlphaFoldDB" id="A0A844GX48"/>
<comment type="caution">
    <text evidence="3">The sequence shown here is derived from an EMBL/GenBank/DDBJ whole genome shotgun (WGS) entry which is preliminary data.</text>
</comment>
<dbReference type="InterPro" id="IPR038610">
    <property type="entry name" value="FliK-like_C_sf"/>
</dbReference>